<evidence type="ECO:0000259" key="1">
    <source>
        <dbReference type="PROSITE" id="PS50043"/>
    </source>
</evidence>
<dbReference type="InterPro" id="IPR016032">
    <property type="entry name" value="Sig_transdc_resp-reg_C-effctor"/>
</dbReference>
<dbReference type="GO" id="GO:0006355">
    <property type="term" value="P:regulation of DNA-templated transcription"/>
    <property type="evidence" value="ECO:0007669"/>
    <property type="project" value="InterPro"/>
</dbReference>
<evidence type="ECO:0000313" key="3">
    <source>
        <dbReference type="Proteomes" id="UP000403266"/>
    </source>
</evidence>
<dbReference type="EMBL" id="VOSK01000092">
    <property type="protein sequence ID" value="MPR27491.1"/>
    <property type="molecule type" value="Genomic_DNA"/>
</dbReference>
<organism evidence="2 3">
    <name type="scientific">Microvirga tunisiensis</name>
    <dbReference type="NCBI Taxonomy" id="2108360"/>
    <lineage>
        <taxon>Bacteria</taxon>
        <taxon>Pseudomonadati</taxon>
        <taxon>Pseudomonadota</taxon>
        <taxon>Alphaproteobacteria</taxon>
        <taxon>Hyphomicrobiales</taxon>
        <taxon>Methylobacteriaceae</taxon>
        <taxon>Microvirga</taxon>
    </lineage>
</organism>
<dbReference type="SUPFAM" id="SSF46894">
    <property type="entry name" value="C-terminal effector domain of the bipartite response regulators"/>
    <property type="match status" value="1"/>
</dbReference>
<name>A0A5N7MKA6_9HYPH</name>
<dbReference type="Proteomes" id="UP000403266">
    <property type="component" value="Unassembled WGS sequence"/>
</dbReference>
<dbReference type="GO" id="GO:0003677">
    <property type="term" value="F:DNA binding"/>
    <property type="evidence" value="ECO:0007669"/>
    <property type="project" value="InterPro"/>
</dbReference>
<dbReference type="Pfam" id="PF00196">
    <property type="entry name" value="GerE"/>
    <property type="match status" value="1"/>
</dbReference>
<dbReference type="SMART" id="SM00421">
    <property type="entry name" value="HTH_LUXR"/>
    <property type="match status" value="1"/>
</dbReference>
<dbReference type="InterPro" id="IPR036388">
    <property type="entry name" value="WH-like_DNA-bd_sf"/>
</dbReference>
<feature type="domain" description="HTH luxR-type" evidence="1">
    <location>
        <begin position="22"/>
        <end position="77"/>
    </location>
</feature>
<comment type="caution">
    <text evidence="2">The sequence shown here is derived from an EMBL/GenBank/DDBJ whole genome shotgun (WGS) entry which is preliminary data.</text>
</comment>
<dbReference type="InterPro" id="IPR000792">
    <property type="entry name" value="Tscrpt_reg_LuxR_C"/>
</dbReference>
<reference evidence="2 3" key="1">
    <citation type="journal article" date="2019" name="Syst. Appl. Microbiol.">
        <title>Microvirga tunisiensis sp. nov., a root nodule symbiotic bacterium isolated from Lupinus micranthus and L. luteus grown in Northern Tunisia.</title>
        <authorList>
            <person name="Msaddak A."/>
            <person name="Rejili M."/>
            <person name="Duran D."/>
            <person name="Mars M."/>
            <person name="Palacios J.M."/>
            <person name="Ruiz-Argueso T."/>
            <person name="Rey L."/>
            <person name="Imperial J."/>
        </authorList>
    </citation>
    <scope>NUCLEOTIDE SEQUENCE [LARGE SCALE GENOMIC DNA]</scope>
    <source>
        <strain evidence="2 3">Lmie10</strain>
    </source>
</reference>
<evidence type="ECO:0000313" key="2">
    <source>
        <dbReference type="EMBL" id="MPR27491.1"/>
    </source>
</evidence>
<gene>
    <name evidence="2" type="ORF">FS320_20475</name>
</gene>
<dbReference type="PRINTS" id="PR00038">
    <property type="entry name" value="HTHLUXR"/>
</dbReference>
<dbReference type="RefSeq" id="WP_152713802.1">
    <property type="nucleotide sequence ID" value="NZ_VOSJ01000092.1"/>
</dbReference>
<keyword evidence="3" id="KW-1185">Reference proteome</keyword>
<dbReference type="Gene3D" id="1.10.10.10">
    <property type="entry name" value="Winged helix-like DNA-binding domain superfamily/Winged helix DNA-binding domain"/>
    <property type="match status" value="1"/>
</dbReference>
<sequence length="77" mass="8565">MTAKLIHLVRMHENAIDTNVDESARLSFLSLQEALVLRLLAAGVSTREIADHLPINEPAVKEHIKSLLLKAKAKNRT</sequence>
<accession>A0A5N7MKA6</accession>
<proteinExistence type="predicted"/>
<dbReference type="AlphaFoldDB" id="A0A5N7MKA6"/>
<dbReference type="OrthoDB" id="9815653at2"/>
<protein>
    <recommendedName>
        <fullName evidence="1">HTH luxR-type domain-containing protein</fullName>
    </recommendedName>
</protein>
<dbReference type="PROSITE" id="PS50043">
    <property type="entry name" value="HTH_LUXR_2"/>
    <property type="match status" value="1"/>
</dbReference>